<dbReference type="PANTHER" id="PTHR43537">
    <property type="entry name" value="TRANSCRIPTIONAL REGULATOR, GNTR FAMILY"/>
    <property type="match status" value="1"/>
</dbReference>
<evidence type="ECO:0000259" key="4">
    <source>
        <dbReference type="SMART" id="SM00895"/>
    </source>
</evidence>
<name>A0A1M5YRD2_9FIRM</name>
<sequence length="172" mass="20081">MPKKGIYVTDVSLNDVVQIFQTRLEIEPVALRLAAPYLPEKELLYFKESFNRDEADFHCGFRLDTAMHLFIIEHCGNRFIIDMMHQVFDQNTRVIISSKQNKTKIHDARKEHLEIINLLMDNSVEKAQTAMYAHVENCKRAALDYFYNLQAFSSQPAPTYKTQLKMSYNDAK</sequence>
<dbReference type="STRING" id="1123282.SAMN02745823_02765"/>
<evidence type="ECO:0000256" key="2">
    <source>
        <dbReference type="ARBA" id="ARBA00023125"/>
    </source>
</evidence>
<keyword evidence="3" id="KW-0804">Transcription</keyword>
<dbReference type="EMBL" id="FQXV01000010">
    <property type="protein sequence ID" value="SHI14626.1"/>
    <property type="molecule type" value="Genomic_DNA"/>
</dbReference>
<keyword evidence="1" id="KW-0805">Transcription regulation</keyword>
<protein>
    <submittedName>
        <fullName evidence="5">FCD domain-containing protein</fullName>
    </submittedName>
</protein>
<evidence type="ECO:0000313" key="6">
    <source>
        <dbReference type="Proteomes" id="UP000183995"/>
    </source>
</evidence>
<dbReference type="InterPro" id="IPR008920">
    <property type="entry name" value="TF_FadR/GntR_C"/>
</dbReference>
<dbReference type="Proteomes" id="UP000183995">
    <property type="component" value="Unassembled WGS sequence"/>
</dbReference>
<dbReference type="SUPFAM" id="SSF48008">
    <property type="entry name" value="GntR ligand-binding domain-like"/>
    <property type="match status" value="1"/>
</dbReference>
<evidence type="ECO:0000256" key="1">
    <source>
        <dbReference type="ARBA" id="ARBA00023015"/>
    </source>
</evidence>
<accession>A0A1M5YRD2</accession>
<proteinExistence type="predicted"/>
<keyword evidence="2" id="KW-0238">DNA-binding</keyword>
<dbReference type="Gene3D" id="1.20.120.530">
    <property type="entry name" value="GntR ligand-binding domain-like"/>
    <property type="match status" value="1"/>
</dbReference>
<dbReference type="PANTHER" id="PTHR43537:SF51">
    <property type="entry name" value="HTH-TYPE TRANSCRIPTIONAL REGULATOR LGOR-RELATED"/>
    <property type="match status" value="1"/>
</dbReference>
<reference evidence="5 6" key="1">
    <citation type="submission" date="2016-11" db="EMBL/GenBank/DDBJ databases">
        <authorList>
            <person name="Jaros S."/>
            <person name="Januszkiewicz K."/>
            <person name="Wedrychowicz H."/>
        </authorList>
    </citation>
    <scope>NUCLEOTIDE SEQUENCE [LARGE SCALE GENOMIC DNA]</scope>
    <source>
        <strain evidence="5 6">DSM 10068</strain>
    </source>
</reference>
<dbReference type="SMART" id="SM00895">
    <property type="entry name" value="FCD"/>
    <property type="match status" value="1"/>
</dbReference>
<dbReference type="AlphaFoldDB" id="A0A1M5YRD2"/>
<organism evidence="5 6">
    <name type="scientific">Sporobacter termitidis DSM 10068</name>
    <dbReference type="NCBI Taxonomy" id="1123282"/>
    <lineage>
        <taxon>Bacteria</taxon>
        <taxon>Bacillati</taxon>
        <taxon>Bacillota</taxon>
        <taxon>Clostridia</taxon>
        <taxon>Eubacteriales</taxon>
        <taxon>Oscillospiraceae</taxon>
        <taxon>Sporobacter</taxon>
    </lineage>
</organism>
<gene>
    <name evidence="5" type="ORF">SAMN02745823_02765</name>
</gene>
<evidence type="ECO:0000313" key="5">
    <source>
        <dbReference type="EMBL" id="SHI14626.1"/>
    </source>
</evidence>
<feature type="domain" description="GntR C-terminal" evidence="4">
    <location>
        <begin position="18"/>
        <end position="137"/>
    </location>
</feature>
<dbReference type="GO" id="GO:0003677">
    <property type="term" value="F:DNA binding"/>
    <property type="evidence" value="ECO:0007669"/>
    <property type="project" value="UniProtKB-KW"/>
</dbReference>
<dbReference type="InterPro" id="IPR011711">
    <property type="entry name" value="GntR_C"/>
</dbReference>
<keyword evidence="6" id="KW-1185">Reference proteome</keyword>
<evidence type="ECO:0000256" key="3">
    <source>
        <dbReference type="ARBA" id="ARBA00023163"/>
    </source>
</evidence>
<dbReference type="Pfam" id="PF07729">
    <property type="entry name" value="FCD"/>
    <property type="match status" value="1"/>
</dbReference>